<dbReference type="InterPro" id="IPR000182">
    <property type="entry name" value="GNAT_dom"/>
</dbReference>
<dbReference type="Proteomes" id="UP000033647">
    <property type="component" value="Unassembled WGS sequence"/>
</dbReference>
<dbReference type="EMBL" id="LAFY01004187">
    <property type="protein sequence ID" value="KJX93993.1"/>
    <property type="molecule type" value="Genomic_DNA"/>
</dbReference>
<reference evidence="2 3" key="1">
    <citation type="submission" date="2015-03" db="EMBL/GenBank/DDBJ databases">
        <title>RNA-seq based gene annotation and comparative genomics of four Zymoseptoria species reveal species-specific pathogenicity related genes and transposable element activity.</title>
        <authorList>
            <person name="Grandaubert J."/>
            <person name="Bhattacharyya A."/>
            <person name="Stukenbrock E.H."/>
        </authorList>
    </citation>
    <scope>NUCLEOTIDE SEQUENCE [LARGE SCALE GENOMIC DNA]</scope>
    <source>
        <strain evidence="2 3">Zb18110</strain>
    </source>
</reference>
<dbReference type="OrthoDB" id="41532at2759"/>
<dbReference type="Gene3D" id="3.40.630.30">
    <property type="match status" value="1"/>
</dbReference>
<comment type="caution">
    <text evidence="2">The sequence shown here is derived from an EMBL/GenBank/DDBJ whole genome shotgun (WGS) entry which is preliminary data.</text>
</comment>
<proteinExistence type="predicted"/>
<dbReference type="STRING" id="1047168.A0A0F4G9D2"/>
<dbReference type="PROSITE" id="PS51186">
    <property type="entry name" value="GNAT"/>
    <property type="match status" value="1"/>
</dbReference>
<protein>
    <submittedName>
        <fullName evidence="2">N-acetyltransferase GCN5 like protein</fullName>
    </submittedName>
</protein>
<dbReference type="InterPro" id="IPR016181">
    <property type="entry name" value="Acyl_CoA_acyltransferase"/>
</dbReference>
<sequence>MPPLTEPIVFLPTKHAHYVPAICDIHRECVKVDHTVASIIDVDHPTKLKDLWTGFSQEVEKGTRAIVIQFAQAPGCIEELVGVATLLMPASETGPHRCWVEKLLVSPRFRRQGLARRLMGKLEMIAREKGRWLILLDTVIGSGAEHFYPKLSYVEAGTIPNYGVSPVGGMLVDEMFFYKDLRAAPR</sequence>
<name>A0A0F4G9D2_9PEZI</name>
<dbReference type="CDD" id="cd04301">
    <property type="entry name" value="NAT_SF"/>
    <property type="match status" value="1"/>
</dbReference>
<keyword evidence="2" id="KW-0808">Transferase</keyword>
<dbReference type="AlphaFoldDB" id="A0A0F4G9D2"/>
<evidence type="ECO:0000313" key="2">
    <source>
        <dbReference type="EMBL" id="KJX93993.1"/>
    </source>
</evidence>
<dbReference type="SUPFAM" id="SSF55729">
    <property type="entry name" value="Acyl-CoA N-acyltransferases (Nat)"/>
    <property type="match status" value="1"/>
</dbReference>
<feature type="domain" description="N-acetyltransferase" evidence="1">
    <location>
        <begin position="38"/>
        <end position="178"/>
    </location>
</feature>
<evidence type="ECO:0000259" key="1">
    <source>
        <dbReference type="PROSITE" id="PS51186"/>
    </source>
</evidence>
<gene>
    <name evidence="2" type="ORF">TI39_contig4228g00014</name>
</gene>
<keyword evidence="3" id="KW-1185">Reference proteome</keyword>
<dbReference type="GO" id="GO:0016747">
    <property type="term" value="F:acyltransferase activity, transferring groups other than amino-acyl groups"/>
    <property type="evidence" value="ECO:0007669"/>
    <property type="project" value="InterPro"/>
</dbReference>
<organism evidence="2 3">
    <name type="scientific">Zymoseptoria brevis</name>
    <dbReference type="NCBI Taxonomy" id="1047168"/>
    <lineage>
        <taxon>Eukaryota</taxon>
        <taxon>Fungi</taxon>
        <taxon>Dikarya</taxon>
        <taxon>Ascomycota</taxon>
        <taxon>Pezizomycotina</taxon>
        <taxon>Dothideomycetes</taxon>
        <taxon>Dothideomycetidae</taxon>
        <taxon>Mycosphaerellales</taxon>
        <taxon>Mycosphaerellaceae</taxon>
        <taxon>Zymoseptoria</taxon>
    </lineage>
</organism>
<dbReference type="Pfam" id="PF00583">
    <property type="entry name" value="Acetyltransf_1"/>
    <property type="match status" value="1"/>
</dbReference>
<accession>A0A0F4G9D2</accession>
<evidence type="ECO:0000313" key="3">
    <source>
        <dbReference type="Proteomes" id="UP000033647"/>
    </source>
</evidence>